<evidence type="ECO:0000313" key="2">
    <source>
        <dbReference type="EMBL" id="KAJ7651073.1"/>
    </source>
</evidence>
<comment type="caution">
    <text evidence="2">The sequence shown here is derived from an EMBL/GenBank/DDBJ whole genome shotgun (WGS) entry which is preliminary data.</text>
</comment>
<keyword evidence="1" id="KW-1133">Transmembrane helix</keyword>
<dbReference type="EMBL" id="JARKIF010000001">
    <property type="protein sequence ID" value="KAJ7651073.1"/>
    <property type="molecule type" value="Genomic_DNA"/>
</dbReference>
<evidence type="ECO:0000256" key="1">
    <source>
        <dbReference type="SAM" id="Phobius"/>
    </source>
</evidence>
<protein>
    <submittedName>
        <fullName evidence="2">Uncharacterized protein</fullName>
    </submittedName>
</protein>
<keyword evidence="1" id="KW-0812">Transmembrane</keyword>
<dbReference type="AlphaFoldDB" id="A0AAD7FZF9"/>
<accession>A0AAD7FZF9</accession>
<proteinExistence type="predicted"/>
<dbReference type="Proteomes" id="UP001221142">
    <property type="component" value="Unassembled WGS sequence"/>
</dbReference>
<evidence type="ECO:0000313" key="3">
    <source>
        <dbReference type="Proteomes" id="UP001221142"/>
    </source>
</evidence>
<sequence length="178" mass="19794">MSEAAPPNPAPSFPASWLVERDIPVADFSLWNREQPAFDDPHVTQFTANWDRTWTTRYFKPGREGVAIGPTFIRHYFGVAGCIIPIAALTASVNLCLLFVLAGPADANGKKLFFSYLHDDDHLDQIDLCHVGRFASVAEFYQRCYVDRWSGPSLIPVDEGKDAAKQVLAKRGRVLVDG</sequence>
<name>A0AAD7FZF9_9AGAR</name>
<keyword evidence="1" id="KW-0472">Membrane</keyword>
<keyword evidence="3" id="KW-1185">Reference proteome</keyword>
<feature type="transmembrane region" description="Helical" evidence="1">
    <location>
        <begin position="76"/>
        <end position="102"/>
    </location>
</feature>
<gene>
    <name evidence="2" type="ORF">FB45DRAFT_1018428</name>
</gene>
<organism evidence="2 3">
    <name type="scientific">Roridomyces roridus</name>
    <dbReference type="NCBI Taxonomy" id="1738132"/>
    <lineage>
        <taxon>Eukaryota</taxon>
        <taxon>Fungi</taxon>
        <taxon>Dikarya</taxon>
        <taxon>Basidiomycota</taxon>
        <taxon>Agaricomycotina</taxon>
        <taxon>Agaricomycetes</taxon>
        <taxon>Agaricomycetidae</taxon>
        <taxon>Agaricales</taxon>
        <taxon>Marasmiineae</taxon>
        <taxon>Mycenaceae</taxon>
        <taxon>Roridomyces</taxon>
    </lineage>
</organism>
<reference evidence="2" key="1">
    <citation type="submission" date="2023-03" db="EMBL/GenBank/DDBJ databases">
        <title>Massive genome expansion in bonnet fungi (Mycena s.s.) driven by repeated elements and novel gene families across ecological guilds.</title>
        <authorList>
            <consortium name="Lawrence Berkeley National Laboratory"/>
            <person name="Harder C.B."/>
            <person name="Miyauchi S."/>
            <person name="Viragh M."/>
            <person name="Kuo A."/>
            <person name="Thoen E."/>
            <person name="Andreopoulos B."/>
            <person name="Lu D."/>
            <person name="Skrede I."/>
            <person name="Drula E."/>
            <person name="Henrissat B."/>
            <person name="Morin E."/>
            <person name="Kohler A."/>
            <person name="Barry K."/>
            <person name="LaButti K."/>
            <person name="Morin E."/>
            <person name="Salamov A."/>
            <person name="Lipzen A."/>
            <person name="Mereny Z."/>
            <person name="Hegedus B."/>
            <person name="Baldrian P."/>
            <person name="Stursova M."/>
            <person name="Weitz H."/>
            <person name="Taylor A."/>
            <person name="Grigoriev I.V."/>
            <person name="Nagy L.G."/>
            <person name="Martin F."/>
            <person name="Kauserud H."/>
        </authorList>
    </citation>
    <scope>NUCLEOTIDE SEQUENCE</scope>
    <source>
        <strain evidence="2">9284</strain>
    </source>
</reference>